<dbReference type="SMART" id="SM00421">
    <property type="entry name" value="HTH_LUXR"/>
    <property type="match status" value="1"/>
</dbReference>
<accession>A0ABW9ZHJ0</accession>
<evidence type="ECO:0000259" key="1">
    <source>
        <dbReference type="SMART" id="SM00421"/>
    </source>
</evidence>
<dbReference type="InterPro" id="IPR036388">
    <property type="entry name" value="WH-like_DNA-bd_sf"/>
</dbReference>
<sequence>MTHFDDDPRDLLLERLYPALLDAALWPDAAREIGAALDGTAYLFEFGADGRHTARYCTPEAARPLIEMMSAIQTAGGRNMLSFLLAEAELMAPYCKQQLSAEDTAALHLELAPGLVQAHGLLARVYQSDAASAVFLLLSHPDGPGLSPANFPFTRRLIRTLNQALGFAALHRQQGQELLRQRMLVRHEGTSAILVDVNRRVVATTPGGIDALSAADLFDTRTGRLQILPKTADDLLADLIDEARAGWAQTDQGTGPVSRQRDTIHIRSDGNLCRFVLRTVWPTTPPIREGTHGHVLVTLREPGPIARDARDALQGTYGLSRSEARLAYYLAMTGSLGETLETLGITRNTGKTHLRRIYEKTGVTSQIELCKLVAKLSALY</sequence>
<reference evidence="2 3" key="1">
    <citation type="submission" date="2020-01" db="EMBL/GenBank/DDBJ databases">
        <authorList>
            <person name="Peng S.Y."/>
            <person name="Li J."/>
            <person name="Wang M."/>
            <person name="Wang L."/>
            <person name="Wang C.Q."/>
            <person name="Wang J.R."/>
        </authorList>
    </citation>
    <scope>NUCLEOTIDE SEQUENCE [LARGE SCALE GENOMIC DNA]</scope>
    <source>
        <strain evidence="2 3">XCT-34</strain>
    </source>
</reference>
<proteinExistence type="predicted"/>
<evidence type="ECO:0000313" key="3">
    <source>
        <dbReference type="Proteomes" id="UP000541347"/>
    </source>
</evidence>
<name>A0ABW9ZHJ0_9HYPH</name>
<dbReference type="EMBL" id="JAABLP010000003">
    <property type="protein sequence ID" value="NBN64324.1"/>
    <property type="molecule type" value="Genomic_DNA"/>
</dbReference>
<dbReference type="InterPro" id="IPR016032">
    <property type="entry name" value="Sig_transdc_resp-reg_C-effctor"/>
</dbReference>
<organism evidence="2 3">
    <name type="scientific">Pannonibacter tanglangensis</name>
    <dbReference type="NCBI Taxonomy" id="2750084"/>
    <lineage>
        <taxon>Bacteria</taxon>
        <taxon>Pseudomonadati</taxon>
        <taxon>Pseudomonadota</taxon>
        <taxon>Alphaproteobacteria</taxon>
        <taxon>Hyphomicrobiales</taxon>
        <taxon>Stappiaceae</taxon>
        <taxon>Pannonibacter</taxon>
    </lineage>
</organism>
<gene>
    <name evidence="2" type="ORF">GWI71_11585</name>
</gene>
<dbReference type="InterPro" id="IPR000792">
    <property type="entry name" value="Tscrpt_reg_LuxR_C"/>
</dbReference>
<dbReference type="Gene3D" id="1.10.10.10">
    <property type="entry name" value="Winged helix-like DNA-binding domain superfamily/Winged helix DNA-binding domain"/>
    <property type="match status" value="1"/>
</dbReference>
<dbReference type="RefSeq" id="WP_161676327.1">
    <property type="nucleotide sequence ID" value="NZ_JAABLP010000003.1"/>
</dbReference>
<protein>
    <recommendedName>
        <fullName evidence="1">HTH luxR-type domain-containing protein</fullName>
    </recommendedName>
</protein>
<dbReference type="SUPFAM" id="SSF46894">
    <property type="entry name" value="C-terminal effector domain of the bipartite response regulators"/>
    <property type="match status" value="1"/>
</dbReference>
<keyword evidence="3" id="KW-1185">Reference proteome</keyword>
<comment type="caution">
    <text evidence="2">The sequence shown here is derived from an EMBL/GenBank/DDBJ whole genome shotgun (WGS) entry which is preliminary data.</text>
</comment>
<feature type="domain" description="HTH luxR-type" evidence="1">
    <location>
        <begin position="316"/>
        <end position="373"/>
    </location>
</feature>
<evidence type="ECO:0000313" key="2">
    <source>
        <dbReference type="EMBL" id="NBN64324.1"/>
    </source>
</evidence>
<dbReference type="Proteomes" id="UP000541347">
    <property type="component" value="Unassembled WGS sequence"/>
</dbReference>